<dbReference type="PANTHER" id="PTHR11079:SF202">
    <property type="entry name" value="TRNA-SPECIFIC ADENOSINE DEAMINASE"/>
    <property type="match status" value="1"/>
</dbReference>
<protein>
    <recommendedName>
        <fullName evidence="8">tRNA-specific adenosine deaminase</fullName>
        <ecNumber evidence="8">3.5.4.33</ecNumber>
    </recommendedName>
</protein>
<dbReference type="RefSeq" id="WP_102135086.1">
    <property type="nucleotide sequence ID" value="NZ_LN999832.1"/>
</dbReference>
<comment type="function">
    <text evidence="8">Catalyzes the deamination of adenosine to inosine at the wobble position 34 of tRNA(Arg2).</text>
</comment>
<comment type="similarity">
    <text evidence="1">Belongs to the cytidine and deoxycytidylate deaminase family. ADAT2 subfamily.</text>
</comment>
<sequence length="166" mass="18483">MNKCFSDELWMRHALFLAKRAEDEGEVPVGAILILNNVIIGEGWNCSISYHDPTAHAEIIALRQGGEQINNYRLLKTTLFVTLEPCMMCIGAMIQARIGRLVFGARNKKTGAVGSFIDMLTYPGINHRIKLTSDVLAQLCASQLTNFFAVVEHIIGKKIENTEIFS</sequence>
<dbReference type="HAMAP" id="MF_00972">
    <property type="entry name" value="tRNA_aden_deaminase"/>
    <property type="match status" value="1"/>
</dbReference>
<dbReference type="OrthoDB" id="9802676at2"/>
<dbReference type="CDD" id="cd01285">
    <property type="entry name" value="nucleoside_deaminase"/>
    <property type="match status" value="1"/>
</dbReference>
<dbReference type="KEGG" id="ged:FVIR_GE00008"/>
<evidence type="ECO:0000313" key="10">
    <source>
        <dbReference type="EMBL" id="CUX95703.1"/>
    </source>
</evidence>
<dbReference type="Proteomes" id="UP000095665">
    <property type="component" value="Chromosome I"/>
</dbReference>
<dbReference type="STRING" id="1070130.FVIR_GE00008"/>
<evidence type="ECO:0000256" key="5">
    <source>
        <dbReference type="ARBA" id="ARBA00022801"/>
    </source>
</evidence>
<dbReference type="GO" id="GO:0008270">
    <property type="term" value="F:zinc ion binding"/>
    <property type="evidence" value="ECO:0007669"/>
    <property type="project" value="UniProtKB-UniRule"/>
</dbReference>
<dbReference type="GO" id="GO:0052717">
    <property type="term" value="F:tRNA-specific adenosine-34 deaminase activity"/>
    <property type="evidence" value="ECO:0007669"/>
    <property type="project" value="UniProtKB-UniRule"/>
</dbReference>
<dbReference type="SUPFAM" id="SSF53927">
    <property type="entry name" value="Cytidine deaminase-like"/>
    <property type="match status" value="1"/>
</dbReference>
<keyword evidence="3 8" id="KW-0819">tRNA processing</keyword>
<keyword evidence="11" id="KW-1185">Reference proteome</keyword>
<evidence type="ECO:0000313" key="11">
    <source>
        <dbReference type="Proteomes" id="UP000095665"/>
    </source>
</evidence>
<feature type="binding site" evidence="8">
    <location>
        <position position="86"/>
    </location>
    <ligand>
        <name>Zn(2+)</name>
        <dbReference type="ChEBI" id="CHEBI:29105"/>
        <note>catalytic</note>
    </ligand>
</feature>
<dbReference type="Pfam" id="PF14437">
    <property type="entry name" value="MafB19-deam"/>
    <property type="match status" value="1"/>
</dbReference>
<organism evidence="10 11">
    <name type="scientific">Candidatus Gullanella endobia</name>
    <dbReference type="NCBI Taxonomy" id="1070130"/>
    <lineage>
        <taxon>Bacteria</taxon>
        <taxon>Pseudomonadati</taxon>
        <taxon>Pseudomonadota</taxon>
        <taxon>Gammaproteobacteria</taxon>
        <taxon>Enterobacterales</taxon>
        <taxon>Enterobacteriaceae</taxon>
        <taxon>Candidatus Gullanella</taxon>
    </lineage>
</organism>
<dbReference type="InterPro" id="IPR028883">
    <property type="entry name" value="tRNA_aden_deaminase"/>
</dbReference>
<dbReference type="EC" id="3.5.4.33" evidence="8"/>
<evidence type="ECO:0000259" key="9">
    <source>
        <dbReference type="PROSITE" id="PS51747"/>
    </source>
</evidence>
<dbReference type="FunFam" id="3.40.140.10:FF:000005">
    <property type="entry name" value="tRNA-specific adenosine deaminase"/>
    <property type="match status" value="1"/>
</dbReference>
<evidence type="ECO:0000256" key="2">
    <source>
        <dbReference type="ARBA" id="ARBA00011738"/>
    </source>
</evidence>
<dbReference type="InterPro" id="IPR058535">
    <property type="entry name" value="MafB19-deam"/>
</dbReference>
<comment type="subunit">
    <text evidence="2 8">Homodimer.</text>
</comment>
<dbReference type="PATRIC" id="fig|1070130.3.peg.9"/>
<keyword evidence="5 8" id="KW-0378">Hydrolase</keyword>
<feature type="binding site" evidence="8">
    <location>
        <position position="89"/>
    </location>
    <ligand>
        <name>Zn(2+)</name>
        <dbReference type="ChEBI" id="CHEBI:29105"/>
        <note>catalytic</note>
    </ligand>
</feature>
<evidence type="ECO:0000256" key="1">
    <source>
        <dbReference type="ARBA" id="ARBA00010669"/>
    </source>
</evidence>
<feature type="domain" description="CMP/dCMP-type deaminase" evidence="9">
    <location>
        <begin position="5"/>
        <end position="116"/>
    </location>
</feature>
<reference evidence="11" key="1">
    <citation type="submission" date="2016-01" db="EMBL/GenBank/DDBJ databases">
        <authorList>
            <person name="Husnik F."/>
        </authorList>
    </citation>
    <scope>NUCLEOTIDE SEQUENCE [LARGE SCALE GENOMIC DNA]</scope>
</reference>
<evidence type="ECO:0000256" key="4">
    <source>
        <dbReference type="ARBA" id="ARBA00022723"/>
    </source>
</evidence>
<dbReference type="PROSITE" id="PS00903">
    <property type="entry name" value="CYT_DCMP_DEAMINASES_1"/>
    <property type="match status" value="1"/>
</dbReference>
<dbReference type="InterPro" id="IPR002125">
    <property type="entry name" value="CMP_dCMP_dom"/>
</dbReference>
<name>A0A143WPT9_9ENTR</name>
<dbReference type="EMBL" id="LN999832">
    <property type="protein sequence ID" value="CUX95703.1"/>
    <property type="molecule type" value="Genomic_DNA"/>
</dbReference>
<feature type="active site" description="Proton donor" evidence="8">
    <location>
        <position position="58"/>
    </location>
</feature>
<comment type="catalytic activity">
    <reaction evidence="7 8">
        <text>adenosine(34) in tRNA + H2O + H(+) = inosine(34) in tRNA + NH4(+)</text>
        <dbReference type="Rhea" id="RHEA:43168"/>
        <dbReference type="Rhea" id="RHEA-COMP:10373"/>
        <dbReference type="Rhea" id="RHEA-COMP:10374"/>
        <dbReference type="ChEBI" id="CHEBI:15377"/>
        <dbReference type="ChEBI" id="CHEBI:15378"/>
        <dbReference type="ChEBI" id="CHEBI:28938"/>
        <dbReference type="ChEBI" id="CHEBI:74411"/>
        <dbReference type="ChEBI" id="CHEBI:82852"/>
        <dbReference type="EC" id="3.5.4.33"/>
    </reaction>
</comment>
<keyword evidence="6 8" id="KW-0862">Zinc</keyword>
<evidence type="ECO:0000256" key="8">
    <source>
        <dbReference type="HAMAP-Rule" id="MF_00972"/>
    </source>
</evidence>
<comment type="cofactor">
    <cofactor evidence="8">
        <name>Zn(2+)</name>
        <dbReference type="ChEBI" id="CHEBI:29105"/>
    </cofactor>
    <text evidence="8">Binds 1 zinc ion per subunit.</text>
</comment>
<dbReference type="AlphaFoldDB" id="A0A143WPT9"/>
<evidence type="ECO:0000256" key="3">
    <source>
        <dbReference type="ARBA" id="ARBA00022694"/>
    </source>
</evidence>
<dbReference type="GO" id="GO:0002100">
    <property type="term" value="P:tRNA wobble adenosine to inosine editing"/>
    <property type="evidence" value="ECO:0007669"/>
    <property type="project" value="UniProtKB-UniRule"/>
</dbReference>
<dbReference type="Gene3D" id="3.40.140.10">
    <property type="entry name" value="Cytidine Deaminase, domain 2"/>
    <property type="match status" value="1"/>
</dbReference>
<proteinExistence type="inferred from homology"/>
<evidence type="ECO:0000256" key="6">
    <source>
        <dbReference type="ARBA" id="ARBA00022833"/>
    </source>
</evidence>
<dbReference type="PROSITE" id="PS51747">
    <property type="entry name" value="CYT_DCMP_DEAMINASES_2"/>
    <property type="match status" value="1"/>
</dbReference>
<dbReference type="NCBIfam" id="NF008113">
    <property type="entry name" value="PRK10860.1"/>
    <property type="match status" value="1"/>
</dbReference>
<dbReference type="InterPro" id="IPR016192">
    <property type="entry name" value="APOBEC/CMP_deaminase_Zn-bd"/>
</dbReference>
<evidence type="ECO:0000256" key="7">
    <source>
        <dbReference type="ARBA" id="ARBA00048045"/>
    </source>
</evidence>
<dbReference type="InterPro" id="IPR016193">
    <property type="entry name" value="Cytidine_deaminase-like"/>
</dbReference>
<feature type="binding site" evidence="8">
    <location>
        <position position="56"/>
    </location>
    <ligand>
        <name>Zn(2+)</name>
        <dbReference type="ChEBI" id="CHEBI:29105"/>
        <note>catalytic</note>
    </ligand>
</feature>
<gene>
    <name evidence="8 10" type="primary">tadA</name>
    <name evidence="10" type="ORF">FVIR_GE00008</name>
</gene>
<keyword evidence="4 8" id="KW-0479">Metal-binding</keyword>
<accession>A0A143WPT9</accession>
<dbReference type="PANTHER" id="PTHR11079">
    <property type="entry name" value="CYTOSINE DEAMINASE FAMILY MEMBER"/>
    <property type="match status" value="1"/>
</dbReference>